<comment type="similarity">
    <text evidence="1 3">Belongs to the short-chain dehydrogenases/reductases (SDR) family.</text>
</comment>
<dbReference type="GO" id="GO:0016491">
    <property type="term" value="F:oxidoreductase activity"/>
    <property type="evidence" value="ECO:0007669"/>
    <property type="project" value="UniProtKB-KW"/>
</dbReference>
<name>A0A1I3CGP4_9MICO</name>
<evidence type="ECO:0000313" key="7">
    <source>
        <dbReference type="Proteomes" id="UP000297963"/>
    </source>
</evidence>
<reference evidence="5 7" key="2">
    <citation type="submission" date="2019-03" db="EMBL/GenBank/DDBJ databases">
        <title>Genomics of glacier-inhabiting Cryobacterium strains.</title>
        <authorList>
            <person name="Liu Q."/>
            <person name="Xin Y.-H."/>
        </authorList>
    </citation>
    <scope>NUCLEOTIDE SEQUENCE [LARGE SCALE GENOMIC DNA]</scope>
    <source>
        <strain evidence="5 7">Hh34</strain>
    </source>
</reference>
<evidence type="ECO:0000256" key="1">
    <source>
        <dbReference type="ARBA" id="ARBA00006484"/>
    </source>
</evidence>
<reference evidence="4 6" key="1">
    <citation type="submission" date="2016-10" db="EMBL/GenBank/DDBJ databases">
        <authorList>
            <person name="Varghese N."/>
            <person name="Submissions S."/>
        </authorList>
    </citation>
    <scope>NUCLEOTIDE SEQUENCE [LARGE SCALE GENOMIC DNA]</scope>
    <source>
        <strain evidence="4 6">GMCC 1.11211</strain>
    </source>
</reference>
<dbReference type="Pfam" id="PF00106">
    <property type="entry name" value="adh_short"/>
    <property type="match status" value="1"/>
</dbReference>
<accession>A0A1I3CGP4</accession>
<dbReference type="EMBL" id="FOPW01000013">
    <property type="protein sequence ID" value="SFH73573.1"/>
    <property type="molecule type" value="Genomic_DNA"/>
</dbReference>
<evidence type="ECO:0000313" key="4">
    <source>
        <dbReference type="EMBL" id="SFH73573.1"/>
    </source>
</evidence>
<dbReference type="RefSeq" id="WP_092451279.1">
    <property type="nucleotide sequence ID" value="NZ_BKAC01000013.1"/>
</dbReference>
<dbReference type="Proteomes" id="UP000199681">
    <property type="component" value="Unassembled WGS sequence"/>
</dbReference>
<dbReference type="InterPro" id="IPR002347">
    <property type="entry name" value="SDR_fam"/>
</dbReference>
<keyword evidence="6" id="KW-1185">Reference proteome</keyword>
<evidence type="ECO:0000256" key="3">
    <source>
        <dbReference type="RuleBase" id="RU000363"/>
    </source>
</evidence>
<dbReference type="STRING" id="995038.SAMN05216274_11339"/>
<sequence length="274" mass="28721">MASALYNPIGTTALITGASSGLGVGYAHALAQRGADLVLVARRQARLESLAVDLAEKYGTVSTVIPLDLTEADAVPELVRDLRERAITIGTLVNNAGFATFGTVLESDEAREREQVALNVHALTALTHAFLPDLVETASLHPHTAALVNLASTAAFQPVPRMAVYGATKAYVLSYTEAISYETRASGLKVTAICPGPADTEFFEVAKTGGGKKGTPLTVDEVMRASFSALDRSVTPSVVLVGARNALLARVASISPRRAVLNAVGRLNTPRGTR</sequence>
<proteinExistence type="inferred from homology"/>
<dbReference type="Proteomes" id="UP000297963">
    <property type="component" value="Unassembled WGS sequence"/>
</dbReference>
<dbReference type="SUPFAM" id="SSF51735">
    <property type="entry name" value="NAD(P)-binding Rossmann-fold domains"/>
    <property type="match status" value="1"/>
</dbReference>
<evidence type="ECO:0000313" key="6">
    <source>
        <dbReference type="Proteomes" id="UP000199681"/>
    </source>
</evidence>
<evidence type="ECO:0000313" key="5">
    <source>
        <dbReference type="EMBL" id="TFB88818.1"/>
    </source>
</evidence>
<dbReference type="CDD" id="cd05233">
    <property type="entry name" value="SDR_c"/>
    <property type="match status" value="1"/>
</dbReference>
<dbReference type="AlphaFoldDB" id="A0A1I3CGP4"/>
<organism evidence="5 7">
    <name type="scientific">Cryobacterium levicorallinum</name>
    <dbReference type="NCBI Taxonomy" id="995038"/>
    <lineage>
        <taxon>Bacteria</taxon>
        <taxon>Bacillati</taxon>
        <taxon>Actinomycetota</taxon>
        <taxon>Actinomycetes</taxon>
        <taxon>Micrococcales</taxon>
        <taxon>Microbacteriaceae</taxon>
        <taxon>Cryobacterium</taxon>
    </lineage>
</organism>
<comment type="caution">
    <text evidence="5">The sequence shown here is derived from an EMBL/GenBank/DDBJ whole genome shotgun (WGS) entry which is preliminary data.</text>
</comment>
<dbReference type="PANTHER" id="PTHR44196">
    <property type="entry name" value="DEHYDROGENASE/REDUCTASE SDR FAMILY MEMBER 7B"/>
    <property type="match status" value="1"/>
</dbReference>
<gene>
    <name evidence="5" type="ORF">E3O11_01930</name>
    <name evidence="4" type="ORF">SAMN05216274_11339</name>
</gene>
<dbReference type="InterPro" id="IPR020904">
    <property type="entry name" value="Sc_DH/Rdtase_CS"/>
</dbReference>
<dbReference type="PRINTS" id="PR00081">
    <property type="entry name" value="GDHRDH"/>
</dbReference>
<dbReference type="PANTHER" id="PTHR44196:SF2">
    <property type="entry name" value="SHORT-CHAIN DEHYDROGENASE-RELATED"/>
    <property type="match status" value="1"/>
</dbReference>
<dbReference type="PRINTS" id="PR00080">
    <property type="entry name" value="SDRFAMILY"/>
</dbReference>
<dbReference type="InterPro" id="IPR036291">
    <property type="entry name" value="NAD(P)-bd_dom_sf"/>
</dbReference>
<dbReference type="GO" id="GO:0016020">
    <property type="term" value="C:membrane"/>
    <property type="evidence" value="ECO:0007669"/>
    <property type="project" value="TreeGrafter"/>
</dbReference>
<evidence type="ECO:0000256" key="2">
    <source>
        <dbReference type="ARBA" id="ARBA00023002"/>
    </source>
</evidence>
<dbReference type="PROSITE" id="PS00061">
    <property type="entry name" value="ADH_SHORT"/>
    <property type="match status" value="1"/>
</dbReference>
<protein>
    <submittedName>
        <fullName evidence="5">SDR family oxidoreductase</fullName>
    </submittedName>
</protein>
<dbReference type="EMBL" id="SOFE01000003">
    <property type="protein sequence ID" value="TFB88818.1"/>
    <property type="molecule type" value="Genomic_DNA"/>
</dbReference>
<dbReference type="Gene3D" id="3.40.50.720">
    <property type="entry name" value="NAD(P)-binding Rossmann-like Domain"/>
    <property type="match status" value="1"/>
</dbReference>
<dbReference type="PIRSF" id="PIRSF000126">
    <property type="entry name" value="11-beta-HSD1"/>
    <property type="match status" value="1"/>
</dbReference>
<keyword evidence="2" id="KW-0560">Oxidoreductase</keyword>